<dbReference type="AlphaFoldDB" id="A0A2Y9B3Y7"/>
<dbReference type="EMBL" id="UETC01000015">
    <property type="protein sequence ID" value="SSA50715.1"/>
    <property type="molecule type" value="Genomic_DNA"/>
</dbReference>
<protein>
    <recommendedName>
        <fullName evidence="5">Sulfotransferase family protein</fullName>
    </recommendedName>
</protein>
<organism evidence="2 4">
    <name type="scientific">Jannaschia seohaensis</name>
    <dbReference type="NCBI Taxonomy" id="475081"/>
    <lineage>
        <taxon>Bacteria</taxon>
        <taxon>Pseudomonadati</taxon>
        <taxon>Pseudomonadota</taxon>
        <taxon>Alphaproteobacteria</taxon>
        <taxon>Rhodobacterales</taxon>
        <taxon>Roseobacteraceae</taxon>
        <taxon>Jannaschia</taxon>
    </lineage>
</organism>
<evidence type="ECO:0000313" key="4">
    <source>
        <dbReference type="Proteomes" id="UP000251571"/>
    </source>
</evidence>
<gene>
    <name evidence="1" type="ORF">BCF38_11543</name>
    <name evidence="2" type="ORF">SAMN05421539_11543</name>
</gene>
<sequence length="336" mass="37429">MSRLVLHIGTHKTATTSVQKFLRRNDAALSKRGLWYPDYRLIGRSSHYAHLGVVNALSGRDRKTTPEDARRFFETVREKAATRPLTVISAESFWRHVDLPPEAETPVEPGAYWAARRSYIAKLRDLVGPARIVVTLRRQDQYAASLYQEHVKATRYAGDFAAFRAEHWWHFDYLAQIRAWAEVFPDPLVLRFEDLRAGGDVAGAFCAALGVDAGGLERPERMNEALLPDLVVVKRGLATVDVSRGTLRDRIEALEAAVEPEVRAVLARRSLWASASEADAFREGFAADNATLSSEFLDGAPLFDAAPADPELIYGDALHPEMLNWLSRRARPGGAP</sequence>
<dbReference type="RefSeq" id="WP_109566076.1">
    <property type="nucleotide sequence ID" value="NZ_QGDJ01000015.1"/>
</dbReference>
<keyword evidence="3" id="KW-1185">Reference proteome</keyword>
<dbReference type="Proteomes" id="UP000245839">
    <property type="component" value="Unassembled WGS sequence"/>
</dbReference>
<dbReference type="EMBL" id="QGDJ01000015">
    <property type="protein sequence ID" value="PWJ12907.1"/>
    <property type="molecule type" value="Genomic_DNA"/>
</dbReference>
<name>A0A2Y9B3Y7_9RHOB</name>
<reference evidence="2 4" key="1">
    <citation type="submission" date="2016-10" db="EMBL/GenBank/DDBJ databases">
        <authorList>
            <person name="Cai Z."/>
        </authorList>
    </citation>
    <scope>NUCLEOTIDE SEQUENCE [LARGE SCALE GENOMIC DNA]</scope>
    <source>
        <strain evidence="2 4">DSM 25227</strain>
    </source>
</reference>
<evidence type="ECO:0000313" key="3">
    <source>
        <dbReference type="Proteomes" id="UP000245839"/>
    </source>
</evidence>
<evidence type="ECO:0008006" key="5">
    <source>
        <dbReference type="Google" id="ProtNLM"/>
    </source>
</evidence>
<evidence type="ECO:0000313" key="2">
    <source>
        <dbReference type="EMBL" id="SSA50715.1"/>
    </source>
</evidence>
<dbReference type="SUPFAM" id="SSF52540">
    <property type="entry name" value="P-loop containing nucleoside triphosphate hydrolases"/>
    <property type="match status" value="1"/>
</dbReference>
<dbReference type="InterPro" id="IPR027417">
    <property type="entry name" value="P-loop_NTPase"/>
</dbReference>
<accession>A0A2Y9B3Y7</accession>
<proteinExistence type="predicted"/>
<evidence type="ECO:0000313" key="1">
    <source>
        <dbReference type="EMBL" id="PWJ12907.1"/>
    </source>
</evidence>
<dbReference type="Gene3D" id="3.40.50.300">
    <property type="entry name" value="P-loop containing nucleotide triphosphate hydrolases"/>
    <property type="match status" value="1"/>
</dbReference>
<dbReference type="OrthoDB" id="547419at2"/>
<dbReference type="Proteomes" id="UP000251571">
    <property type="component" value="Unassembled WGS sequence"/>
</dbReference>
<reference evidence="1 3" key="2">
    <citation type="submission" date="2018-03" db="EMBL/GenBank/DDBJ databases">
        <title>Genomic Encyclopedia of Archaeal and Bacterial Type Strains, Phase II (KMG-II): from individual species to whole genera.</title>
        <authorList>
            <person name="Goeker M."/>
        </authorList>
    </citation>
    <scope>NUCLEOTIDE SEQUENCE [LARGE SCALE GENOMIC DNA]</scope>
    <source>
        <strain evidence="1 3">DSM 25227</strain>
    </source>
</reference>